<dbReference type="InterPro" id="IPR036291">
    <property type="entry name" value="NAD(P)-bd_dom_sf"/>
</dbReference>
<name>A0A6A5TVG9_9PLEO</name>
<sequence length="1062" mass="117507">MAASSPPSYGNRTLPQTLDDYAANTPNRLYAAIPKSRDLADGFIDITCRDMARCVNFMSHWITEKLGKSSDFETVAYIGIPDLRSVAVVLAGIKCGYKVLLPSPRNPPATNASLMQQTSCKTVLHTSKVLPVVKLLDTASPNLHSHCIPPFQEMLDSSPAPFPFTKSYSTHLHDPIIILHSSGSTGLPKPITMTHATFAVLDSERNLPQTHGRKNRDYSIWDLPPGSRFYTIFPYFHLAGFLSLFINPIFTEASAPVLGPPLQPPSGALLKEVMKHQKLRALYLPPSICEQLLQEDGGLEFFKGLDFLCYTGAPFSPTAGEVLSKVTELCPLYGSTEAFQVPQLAPAPEDWAWMEWNPVFKVDMQPCDDEPGTFELVLFADESTEKICALNHNLRGVGEYRTKDLFKQHPRKKGLWQYYGRRDDIVVLANGEKFNPVPMELKVGGNPRLMGALVTGMGRASAALLVEPKPNDTPLSVEELVEAIWPYVEEGNTLVPAQGRILRGNVIVSKPERPFIRAGKGTVVRKLTEALYKEEIDMLYTTEPAATQTKNPRSNLLRPVMRPNFTLKDVVGFVRGVIVNLFPELKGMGEDDDLFAYGLDSVMIGQFLNSLKTELRESSPGNDFEWLDTQVVYHNSSIRRLSDALAHYLNEDEIPKPTNADVAKSRVAVMNDMVRKYTQGLQGPPVAPSKGNQGGPRSVILIGSTGYVGPRVLAWLLANTHIETIYCLNRDDASGSRTLASLHSFPNQDSSSSSRIKFFAADLTNSTFGLTPTDYSLLSENADTIIYNAWRPNFNLPISSFEKPFVSAIRFIINLSLSSPKRPRIVFVSSFGAVLNWPILHPDNPIVPETPIDDVSASGYMGYGESKCVAERILQHAHKECGIPVDILRTGQIGGPGKEAGGKWAVQGWLLGIIKSSKALGVFPTKVAPVDWLSVDVLAQQIADVTSRHSNTSLYRVFNLAHPDVKSWDLFLDTLIHRFGIKGEKAGLPQWLEKLEAQAKAENVHANNEEYVALKFLPFLKSLGEGTEEMRFACEKVKEVSKTSVTPLNEDVLEGWLRGWEF</sequence>
<evidence type="ECO:0000313" key="5">
    <source>
        <dbReference type="EMBL" id="KAF1956304.1"/>
    </source>
</evidence>
<dbReference type="Gene3D" id="3.40.50.720">
    <property type="entry name" value="NAD(P)-binding Rossmann-like Domain"/>
    <property type="match status" value="1"/>
</dbReference>
<dbReference type="PROSITE" id="PS00455">
    <property type="entry name" value="AMP_BINDING"/>
    <property type="match status" value="1"/>
</dbReference>
<dbReference type="InterPro" id="IPR000873">
    <property type="entry name" value="AMP-dep_synth/lig_dom"/>
</dbReference>
<feature type="domain" description="Thioester reductase (TE)" evidence="4">
    <location>
        <begin position="702"/>
        <end position="942"/>
    </location>
</feature>
<dbReference type="InterPro" id="IPR051414">
    <property type="entry name" value="Adenylate-forming_Reductase"/>
</dbReference>
<keyword evidence="6" id="KW-1185">Reference proteome</keyword>
<dbReference type="InterPro" id="IPR042099">
    <property type="entry name" value="ANL_N_sf"/>
</dbReference>
<evidence type="ECO:0000259" key="3">
    <source>
        <dbReference type="Pfam" id="PF00501"/>
    </source>
</evidence>
<dbReference type="AlphaFoldDB" id="A0A6A5TVG9"/>
<dbReference type="Pfam" id="PF23562">
    <property type="entry name" value="AMP-binding_C_3"/>
    <property type="match status" value="1"/>
</dbReference>
<dbReference type="Pfam" id="PF07993">
    <property type="entry name" value="NAD_binding_4"/>
    <property type="match status" value="1"/>
</dbReference>
<feature type="domain" description="AMP-dependent synthetase/ligase" evidence="3">
    <location>
        <begin position="36"/>
        <end position="340"/>
    </location>
</feature>
<dbReference type="EMBL" id="ML976992">
    <property type="protein sequence ID" value="KAF1956304.1"/>
    <property type="molecule type" value="Genomic_DNA"/>
</dbReference>
<dbReference type="Pfam" id="PF00501">
    <property type="entry name" value="AMP-binding"/>
    <property type="match status" value="1"/>
</dbReference>
<dbReference type="InterPro" id="IPR020845">
    <property type="entry name" value="AMP-binding_CS"/>
</dbReference>
<evidence type="ECO:0000259" key="4">
    <source>
        <dbReference type="Pfam" id="PF07993"/>
    </source>
</evidence>
<evidence type="ECO:0000313" key="6">
    <source>
        <dbReference type="Proteomes" id="UP000800035"/>
    </source>
</evidence>
<keyword evidence="1" id="KW-0596">Phosphopantetheine</keyword>
<protein>
    <submittedName>
        <fullName evidence="5">Acetyl-CoA synthetase-like protein</fullName>
    </submittedName>
</protein>
<proteinExistence type="predicted"/>
<dbReference type="Gene3D" id="3.40.50.12780">
    <property type="entry name" value="N-terminal domain of ligase-like"/>
    <property type="match status" value="1"/>
</dbReference>
<gene>
    <name evidence="5" type="ORF">CC80DRAFT_473152</name>
</gene>
<keyword evidence="2" id="KW-0597">Phosphoprotein</keyword>
<accession>A0A6A5TVG9</accession>
<evidence type="ECO:0000256" key="2">
    <source>
        <dbReference type="ARBA" id="ARBA00022553"/>
    </source>
</evidence>
<dbReference type="OrthoDB" id="429813at2759"/>
<reference evidence="5" key="1">
    <citation type="journal article" date="2020" name="Stud. Mycol.">
        <title>101 Dothideomycetes genomes: a test case for predicting lifestyles and emergence of pathogens.</title>
        <authorList>
            <person name="Haridas S."/>
            <person name="Albert R."/>
            <person name="Binder M."/>
            <person name="Bloem J."/>
            <person name="Labutti K."/>
            <person name="Salamov A."/>
            <person name="Andreopoulos B."/>
            <person name="Baker S."/>
            <person name="Barry K."/>
            <person name="Bills G."/>
            <person name="Bluhm B."/>
            <person name="Cannon C."/>
            <person name="Castanera R."/>
            <person name="Culley D."/>
            <person name="Daum C."/>
            <person name="Ezra D."/>
            <person name="Gonzalez J."/>
            <person name="Henrissat B."/>
            <person name="Kuo A."/>
            <person name="Liang C."/>
            <person name="Lipzen A."/>
            <person name="Lutzoni F."/>
            <person name="Magnuson J."/>
            <person name="Mondo S."/>
            <person name="Nolan M."/>
            <person name="Ohm R."/>
            <person name="Pangilinan J."/>
            <person name="Park H.-J."/>
            <person name="Ramirez L."/>
            <person name="Alfaro M."/>
            <person name="Sun H."/>
            <person name="Tritt A."/>
            <person name="Yoshinaga Y."/>
            <person name="Zwiers L.-H."/>
            <person name="Turgeon B."/>
            <person name="Goodwin S."/>
            <person name="Spatafora J."/>
            <person name="Crous P."/>
            <person name="Grigoriev I."/>
        </authorList>
    </citation>
    <scope>NUCLEOTIDE SEQUENCE</scope>
    <source>
        <strain evidence="5">CBS 675.92</strain>
    </source>
</reference>
<organism evidence="5 6">
    <name type="scientific">Byssothecium circinans</name>
    <dbReference type="NCBI Taxonomy" id="147558"/>
    <lineage>
        <taxon>Eukaryota</taxon>
        <taxon>Fungi</taxon>
        <taxon>Dikarya</taxon>
        <taxon>Ascomycota</taxon>
        <taxon>Pezizomycotina</taxon>
        <taxon>Dothideomycetes</taxon>
        <taxon>Pleosporomycetidae</taxon>
        <taxon>Pleosporales</taxon>
        <taxon>Massarineae</taxon>
        <taxon>Massarinaceae</taxon>
        <taxon>Byssothecium</taxon>
    </lineage>
</organism>
<dbReference type="InterPro" id="IPR013120">
    <property type="entry name" value="FAR_NAD-bd"/>
</dbReference>
<dbReference type="PANTHER" id="PTHR43439:SF2">
    <property type="entry name" value="ENZYME, PUTATIVE (JCVI)-RELATED"/>
    <property type="match status" value="1"/>
</dbReference>
<evidence type="ECO:0000256" key="1">
    <source>
        <dbReference type="ARBA" id="ARBA00022450"/>
    </source>
</evidence>
<dbReference type="SUPFAM" id="SSF51735">
    <property type="entry name" value="NAD(P)-binding Rossmann-fold domains"/>
    <property type="match status" value="1"/>
</dbReference>
<dbReference type="PANTHER" id="PTHR43439">
    <property type="entry name" value="PHENYLACETATE-COENZYME A LIGASE"/>
    <property type="match status" value="1"/>
</dbReference>
<dbReference type="SUPFAM" id="SSF56801">
    <property type="entry name" value="Acetyl-CoA synthetase-like"/>
    <property type="match status" value="1"/>
</dbReference>
<dbReference type="Proteomes" id="UP000800035">
    <property type="component" value="Unassembled WGS sequence"/>
</dbReference>